<name>A0A9N9QEC8_9CUCU</name>
<keyword evidence="10" id="KW-1185">Reference proteome</keyword>
<proteinExistence type="inferred from homology"/>
<comment type="similarity">
    <text evidence="3">Belongs to the peroxisomal targeting signal receptor family.</text>
</comment>
<evidence type="ECO:0000256" key="1">
    <source>
        <dbReference type="ARBA" id="ARBA00004275"/>
    </source>
</evidence>
<dbReference type="GO" id="GO:0005052">
    <property type="term" value="F:peroxisome matrix targeting signal-1 binding"/>
    <property type="evidence" value="ECO:0007669"/>
    <property type="project" value="TreeGrafter"/>
</dbReference>
<accession>A0A9N9QEC8</accession>
<evidence type="ECO:0000313" key="10">
    <source>
        <dbReference type="Proteomes" id="UP001152799"/>
    </source>
</evidence>
<dbReference type="Pfam" id="PF13432">
    <property type="entry name" value="TPR_16"/>
    <property type="match status" value="2"/>
</dbReference>
<organism evidence="9 10">
    <name type="scientific">Ceutorhynchus assimilis</name>
    <name type="common">cabbage seed weevil</name>
    <dbReference type="NCBI Taxonomy" id="467358"/>
    <lineage>
        <taxon>Eukaryota</taxon>
        <taxon>Metazoa</taxon>
        <taxon>Ecdysozoa</taxon>
        <taxon>Arthropoda</taxon>
        <taxon>Hexapoda</taxon>
        <taxon>Insecta</taxon>
        <taxon>Pterygota</taxon>
        <taxon>Neoptera</taxon>
        <taxon>Endopterygota</taxon>
        <taxon>Coleoptera</taxon>
        <taxon>Polyphaga</taxon>
        <taxon>Cucujiformia</taxon>
        <taxon>Curculionidae</taxon>
        <taxon>Ceutorhynchinae</taxon>
        <taxon>Ceutorhynchus</taxon>
    </lineage>
</organism>
<evidence type="ECO:0000313" key="9">
    <source>
        <dbReference type="EMBL" id="CAG9761076.1"/>
    </source>
</evidence>
<dbReference type="InterPro" id="IPR019734">
    <property type="entry name" value="TPR_rpt"/>
</dbReference>
<evidence type="ECO:0000256" key="3">
    <source>
        <dbReference type="ARBA" id="ARBA00005348"/>
    </source>
</evidence>
<evidence type="ECO:0000256" key="4">
    <source>
        <dbReference type="ARBA" id="ARBA00022490"/>
    </source>
</evidence>
<keyword evidence="5" id="KW-0677">Repeat</keyword>
<keyword evidence="6 8" id="KW-0802">TPR repeat</keyword>
<dbReference type="OrthoDB" id="10006023at2759"/>
<dbReference type="Proteomes" id="UP001152799">
    <property type="component" value="Chromosome 1"/>
</dbReference>
<dbReference type="InterPro" id="IPR011990">
    <property type="entry name" value="TPR-like_helical_dom_sf"/>
</dbReference>
<feature type="repeat" description="TPR" evidence="8">
    <location>
        <begin position="463"/>
        <end position="496"/>
    </location>
</feature>
<dbReference type="GO" id="GO:0016560">
    <property type="term" value="P:protein import into peroxisome matrix, docking"/>
    <property type="evidence" value="ECO:0007669"/>
    <property type="project" value="TreeGrafter"/>
</dbReference>
<comment type="subcellular location">
    <subcellularLocation>
        <location evidence="2">Cytoplasm</location>
    </subcellularLocation>
    <subcellularLocation>
        <location evidence="1">Peroxisome</location>
    </subcellularLocation>
</comment>
<keyword evidence="4" id="KW-0963">Cytoplasm</keyword>
<dbReference type="PANTHER" id="PTHR10130">
    <property type="entry name" value="PEROXISOMAL TARGETING SIGNAL 1 RECEPTOR PEX5"/>
    <property type="match status" value="1"/>
</dbReference>
<feature type="repeat" description="TPR" evidence="8">
    <location>
        <begin position="429"/>
        <end position="462"/>
    </location>
</feature>
<dbReference type="EMBL" id="OU892277">
    <property type="protein sequence ID" value="CAG9761076.1"/>
    <property type="molecule type" value="Genomic_DNA"/>
</dbReference>
<evidence type="ECO:0000256" key="5">
    <source>
        <dbReference type="ARBA" id="ARBA00022737"/>
    </source>
</evidence>
<evidence type="ECO:0000256" key="6">
    <source>
        <dbReference type="ARBA" id="ARBA00022803"/>
    </source>
</evidence>
<dbReference type="Gene3D" id="1.25.40.10">
    <property type="entry name" value="Tetratricopeptide repeat domain"/>
    <property type="match status" value="1"/>
</dbReference>
<dbReference type="AlphaFoldDB" id="A0A9N9QEC8"/>
<dbReference type="GO" id="GO:0005829">
    <property type="term" value="C:cytosol"/>
    <property type="evidence" value="ECO:0007669"/>
    <property type="project" value="TreeGrafter"/>
</dbReference>
<dbReference type="PROSITE" id="PS50005">
    <property type="entry name" value="TPR"/>
    <property type="match status" value="3"/>
</dbReference>
<protein>
    <recommendedName>
        <fullName evidence="11">Peroxisomal targeting signal 1 receptor</fullName>
    </recommendedName>
</protein>
<keyword evidence="7" id="KW-0576">Peroxisome</keyword>
<reference evidence="9" key="1">
    <citation type="submission" date="2022-01" db="EMBL/GenBank/DDBJ databases">
        <authorList>
            <person name="King R."/>
        </authorList>
    </citation>
    <scope>NUCLEOTIDE SEQUENCE</scope>
</reference>
<evidence type="ECO:0008006" key="11">
    <source>
        <dbReference type="Google" id="ProtNLM"/>
    </source>
</evidence>
<dbReference type="InterPro" id="IPR024111">
    <property type="entry name" value="PEX5/PEX5L"/>
</dbReference>
<dbReference type="SUPFAM" id="SSF48452">
    <property type="entry name" value="TPR-like"/>
    <property type="match status" value="1"/>
</dbReference>
<sequence length="581" mass="65855">MAFRPLTDAECGQVNPLTKLTSHITQDHTFSDSHGQIFPSTSDQLVEQFLQETRAVPQSFRMDDLMREMHEIESQRSALPPIPASAIKDQIQDDAWAQQYLQDGKMFQEHNYDEIWHQMAAQGRQENVNPNNMFEEAWKAVETFEFNQSGASAMQNANLGANFSGNSMDDKFVYSKFMKFMNSPEEGQVRLDGGKLTQDEAQAWTDEFLQNKEAATLDDVWPESMEESKAEEEKPEFWDYLQKSIEKGLASDENTPQSWLDGFNSYYMTPHGEYEFSEQNPMLDLPNSMERGKELLQQGDFPSAVLCFEAAVKQNPQNIEAWLLLGTTQAENEQDPSAIAALNKCLQLDPTNLTALMAAAVSYTNESYYNQACFMLMSWLKNHPKYSDLVPPNLNISRQVTSLIVQANHKLVQDLYLRAAQRNPHNLDYEVQSGLGVLCNLSGDFDKATDCFRAALSARPNDARLWNRLGASLANGSKSEEAIEAYRHALNLSPGFIRARYNVGITCINLRAYREAVEHFLTALNQQARGKDVFNTGSGSKMSDTIWSTLQMCLSLMDRSDLRPLIRSRNVQELNKIFNID</sequence>
<feature type="repeat" description="TPR" evidence="8">
    <location>
        <begin position="319"/>
        <end position="352"/>
    </location>
</feature>
<evidence type="ECO:0000256" key="7">
    <source>
        <dbReference type="ARBA" id="ARBA00023140"/>
    </source>
</evidence>
<gene>
    <name evidence="9" type="ORF">CEUTPL_LOCUS1787</name>
</gene>
<dbReference type="SMART" id="SM00028">
    <property type="entry name" value="TPR"/>
    <property type="match status" value="5"/>
</dbReference>
<evidence type="ECO:0000256" key="2">
    <source>
        <dbReference type="ARBA" id="ARBA00004496"/>
    </source>
</evidence>
<evidence type="ECO:0000256" key="8">
    <source>
        <dbReference type="PROSITE-ProRule" id="PRU00339"/>
    </source>
</evidence>
<dbReference type="PANTHER" id="PTHR10130:SF0">
    <property type="entry name" value="GH08708P"/>
    <property type="match status" value="1"/>
</dbReference>
<dbReference type="GO" id="GO:0005778">
    <property type="term" value="C:peroxisomal membrane"/>
    <property type="evidence" value="ECO:0007669"/>
    <property type="project" value="TreeGrafter"/>
</dbReference>